<dbReference type="EMBL" id="CP144914">
    <property type="protein sequence ID" value="WWD81686.1"/>
    <property type="molecule type" value="Genomic_DNA"/>
</dbReference>
<keyword evidence="5" id="KW-1185">Reference proteome</keyword>
<accession>A0A5C7FE35</accession>
<name>A0A5C7FE35_9BACI</name>
<organism evidence="4 5">
    <name type="scientific">Alkalicoccus halolimnae</name>
    <dbReference type="NCBI Taxonomy" id="1667239"/>
    <lineage>
        <taxon>Bacteria</taxon>
        <taxon>Bacillati</taxon>
        <taxon>Bacillota</taxon>
        <taxon>Bacilli</taxon>
        <taxon>Bacillales</taxon>
        <taxon>Bacillaceae</taxon>
        <taxon>Alkalicoccus</taxon>
    </lineage>
</organism>
<dbReference type="GO" id="GO:0005524">
    <property type="term" value="F:ATP binding"/>
    <property type="evidence" value="ECO:0007669"/>
    <property type="project" value="UniProtKB-KW"/>
</dbReference>
<dbReference type="GO" id="GO:0016887">
    <property type="term" value="F:ATP hydrolysis activity"/>
    <property type="evidence" value="ECO:0007669"/>
    <property type="project" value="InterPro"/>
</dbReference>
<dbReference type="Pfam" id="PF00005">
    <property type="entry name" value="ABC_tran"/>
    <property type="match status" value="1"/>
</dbReference>
<keyword evidence="1" id="KW-0547">Nucleotide-binding</keyword>
<dbReference type="InterPro" id="IPR027417">
    <property type="entry name" value="P-loop_NTPase"/>
</dbReference>
<dbReference type="KEGG" id="ahal:FTX54_014560"/>
<evidence type="ECO:0000313" key="5">
    <source>
        <dbReference type="Proteomes" id="UP000321816"/>
    </source>
</evidence>
<evidence type="ECO:0000256" key="1">
    <source>
        <dbReference type="ARBA" id="ARBA00022741"/>
    </source>
</evidence>
<feature type="domain" description="ABC transporter" evidence="3">
    <location>
        <begin position="5"/>
        <end position="230"/>
    </location>
</feature>
<dbReference type="InterPro" id="IPR003593">
    <property type="entry name" value="AAA+_ATPase"/>
</dbReference>
<gene>
    <name evidence="4" type="ORF">FTX54_014560</name>
</gene>
<keyword evidence="2 4" id="KW-0067">ATP-binding</keyword>
<dbReference type="AlphaFoldDB" id="A0A5C7FE35"/>
<evidence type="ECO:0000259" key="3">
    <source>
        <dbReference type="PROSITE" id="PS50893"/>
    </source>
</evidence>
<dbReference type="SMART" id="SM00382">
    <property type="entry name" value="AAA"/>
    <property type="match status" value="1"/>
</dbReference>
<evidence type="ECO:0000256" key="2">
    <source>
        <dbReference type="ARBA" id="ARBA00022840"/>
    </source>
</evidence>
<reference evidence="4 5" key="1">
    <citation type="submission" date="2024-01" db="EMBL/GenBank/DDBJ databases">
        <title>Complete Genome Sequence of Alkalicoccus halolimnae BZ-SZ-XJ29T, a Moderately Halophilic Bacterium Isolated from a Salt Lake.</title>
        <authorList>
            <person name="Zhao B."/>
        </authorList>
    </citation>
    <scope>NUCLEOTIDE SEQUENCE [LARGE SCALE GENOMIC DNA]</scope>
    <source>
        <strain evidence="4 5">BZ-SZ-XJ29</strain>
    </source>
</reference>
<evidence type="ECO:0000313" key="4">
    <source>
        <dbReference type="EMBL" id="WWD81686.1"/>
    </source>
</evidence>
<dbReference type="OrthoDB" id="9804819at2"/>
<dbReference type="PANTHER" id="PTHR43158:SF5">
    <property type="entry name" value="ABC TRANSPORTER, ATP-BINDING PROTEIN"/>
    <property type="match status" value="1"/>
</dbReference>
<dbReference type="Gene3D" id="3.40.50.300">
    <property type="entry name" value="P-loop containing nucleotide triphosphate hydrolases"/>
    <property type="match status" value="1"/>
</dbReference>
<protein>
    <submittedName>
        <fullName evidence="4">ABC transporter ATP-binding protein</fullName>
    </submittedName>
</protein>
<dbReference type="InterPro" id="IPR003439">
    <property type="entry name" value="ABC_transporter-like_ATP-bd"/>
</dbReference>
<sequence>MDAVIKLHHADLNFGRTKALSDINLTIDGPKIYGLLGRNGSGKTTLLSLLANYREVTRGELTINGEPLFENENQVSNVHFTFQRKFKEETEKGKDILKDAAHFIPSFDLDYALSLAERFQLDLNMPMKKHSTGRASIFQVIKGMASRAPVTIFDEAYTGMDAPSRELFYEVILEEQALHPRIFILSTHLISEMEHLFDEVIILHDSKVLLHDNYESLLSQGASLTGNAETVDRFASQLKVLKEKRLGRTKSIIIFQQINDRLLQEAEEAGLDIGNVTLQDVFTNVTKGEEPHE</sequence>
<dbReference type="RefSeq" id="WP_147803815.1">
    <property type="nucleotide sequence ID" value="NZ_CP144914.1"/>
</dbReference>
<dbReference type="PROSITE" id="PS50893">
    <property type="entry name" value="ABC_TRANSPORTER_2"/>
    <property type="match status" value="1"/>
</dbReference>
<proteinExistence type="predicted"/>
<dbReference type="Proteomes" id="UP000321816">
    <property type="component" value="Chromosome"/>
</dbReference>
<dbReference type="PANTHER" id="PTHR43158">
    <property type="entry name" value="SKFA PEPTIDE EXPORT ATP-BINDING PROTEIN SKFE"/>
    <property type="match status" value="1"/>
</dbReference>
<dbReference type="SUPFAM" id="SSF52540">
    <property type="entry name" value="P-loop containing nucleoside triphosphate hydrolases"/>
    <property type="match status" value="1"/>
</dbReference>